<evidence type="ECO:0000313" key="2">
    <source>
        <dbReference type="EMBL" id="KKO97842.1"/>
    </source>
</evidence>
<name>A0A0F9XAV5_TRIHA</name>
<dbReference type="PANTHER" id="PTHR24023:SF1095">
    <property type="entry name" value="EGF-LIKE DOMAIN-CONTAINING PROTEIN"/>
    <property type="match status" value="1"/>
</dbReference>
<dbReference type="InterPro" id="IPR050149">
    <property type="entry name" value="Collagen_superfamily"/>
</dbReference>
<feature type="non-terminal residue" evidence="2">
    <location>
        <position position="1"/>
    </location>
</feature>
<organism evidence="2 3">
    <name type="scientific">Trichoderma harzianum</name>
    <name type="common">Hypocrea lixii</name>
    <dbReference type="NCBI Taxonomy" id="5544"/>
    <lineage>
        <taxon>Eukaryota</taxon>
        <taxon>Fungi</taxon>
        <taxon>Dikarya</taxon>
        <taxon>Ascomycota</taxon>
        <taxon>Pezizomycotina</taxon>
        <taxon>Sordariomycetes</taxon>
        <taxon>Hypocreomycetidae</taxon>
        <taxon>Hypocreales</taxon>
        <taxon>Hypocreaceae</taxon>
        <taxon>Trichoderma</taxon>
    </lineage>
</organism>
<feature type="region of interest" description="Disordered" evidence="1">
    <location>
        <begin position="1"/>
        <end position="61"/>
    </location>
</feature>
<dbReference type="PANTHER" id="PTHR24023">
    <property type="entry name" value="COLLAGEN ALPHA"/>
    <property type="match status" value="1"/>
</dbReference>
<evidence type="ECO:0000256" key="1">
    <source>
        <dbReference type="SAM" id="MobiDB-lite"/>
    </source>
</evidence>
<reference evidence="3" key="1">
    <citation type="journal article" date="2015" name="Genome Announc.">
        <title>Draft whole-genome sequence of the biocontrol agent Trichoderma harzianum T6776.</title>
        <authorList>
            <person name="Baroncelli R."/>
            <person name="Piaggeschi G."/>
            <person name="Fiorini L."/>
            <person name="Bertolini E."/>
            <person name="Zapparata A."/>
            <person name="Pe M.E."/>
            <person name="Sarrocco S."/>
            <person name="Vannacci G."/>
        </authorList>
    </citation>
    <scope>NUCLEOTIDE SEQUENCE [LARGE SCALE GENOMIC DNA]</scope>
    <source>
        <strain evidence="3">T6776</strain>
    </source>
</reference>
<dbReference type="GO" id="GO:0030198">
    <property type="term" value="P:extracellular matrix organization"/>
    <property type="evidence" value="ECO:0007669"/>
    <property type="project" value="TreeGrafter"/>
</dbReference>
<dbReference type="Proteomes" id="UP000034112">
    <property type="component" value="Unassembled WGS sequence"/>
</dbReference>
<sequence length="226" mass="22134">PLGPQGDIGPIGPIGPQGDIGPIGPIGLQGIPGPIGPQGSIGPIGLQGIQGPPGDVGAAGPIGPIGPQGPIGPIGPQGIQGPIGLQGIQGPLGPVGPQGLQGLAGIAGITYAEYDYTGCYQANTPDQAFGLDNTGANTVYNQIEALSVDDCATYCATVRAPAPPTRFMTLSTNLAGLSVCACGDVLASAQLTNGCSQPCTFLQNGLVAYCGGPFNVLPIVSVFGAI</sequence>
<dbReference type="GO" id="GO:0031012">
    <property type="term" value="C:extracellular matrix"/>
    <property type="evidence" value="ECO:0007669"/>
    <property type="project" value="TreeGrafter"/>
</dbReference>
<proteinExistence type="predicted"/>
<comment type="caution">
    <text evidence="2">The sequence shown here is derived from an EMBL/GenBank/DDBJ whole genome shotgun (WGS) entry which is preliminary data.</text>
</comment>
<dbReference type="InterPro" id="IPR008160">
    <property type="entry name" value="Collagen"/>
</dbReference>
<dbReference type="EMBL" id="JOKZ01000496">
    <property type="protein sequence ID" value="KKO97842.1"/>
    <property type="molecule type" value="Genomic_DNA"/>
</dbReference>
<dbReference type="GO" id="GO:0030020">
    <property type="term" value="F:extracellular matrix structural constituent conferring tensile strength"/>
    <property type="evidence" value="ECO:0007669"/>
    <property type="project" value="TreeGrafter"/>
</dbReference>
<evidence type="ECO:0008006" key="4">
    <source>
        <dbReference type="Google" id="ProtNLM"/>
    </source>
</evidence>
<accession>A0A0F9XAV5</accession>
<dbReference type="AlphaFoldDB" id="A0A0F9XAV5"/>
<dbReference type="Pfam" id="PF01391">
    <property type="entry name" value="Collagen"/>
    <property type="match status" value="1"/>
</dbReference>
<protein>
    <recommendedName>
        <fullName evidence="4">WSC domain-containing protein</fullName>
    </recommendedName>
</protein>
<gene>
    <name evidence="2" type="ORF">THAR02_10046</name>
</gene>
<evidence type="ECO:0000313" key="3">
    <source>
        <dbReference type="Proteomes" id="UP000034112"/>
    </source>
</evidence>
<dbReference type="OrthoDB" id="10255512at2759"/>